<dbReference type="EMBL" id="SRLO01000230">
    <property type="protein sequence ID" value="TNN65711.1"/>
    <property type="molecule type" value="Genomic_DNA"/>
</dbReference>
<comment type="caution">
    <text evidence="2">The sequence shown here is derived from an EMBL/GenBank/DDBJ whole genome shotgun (WGS) entry which is preliminary data.</text>
</comment>
<evidence type="ECO:0000256" key="1">
    <source>
        <dbReference type="SAM" id="MobiDB-lite"/>
    </source>
</evidence>
<evidence type="ECO:0000313" key="2">
    <source>
        <dbReference type="EMBL" id="TNN65711.1"/>
    </source>
</evidence>
<keyword evidence="3" id="KW-1185">Reference proteome</keyword>
<proteinExistence type="predicted"/>
<feature type="region of interest" description="Disordered" evidence="1">
    <location>
        <begin position="1"/>
        <end position="21"/>
    </location>
</feature>
<dbReference type="Proteomes" id="UP000314294">
    <property type="component" value="Unassembled WGS sequence"/>
</dbReference>
<protein>
    <submittedName>
        <fullName evidence="2">Uncharacterized protein</fullName>
    </submittedName>
</protein>
<dbReference type="AlphaFoldDB" id="A0A4Z2HJD5"/>
<reference evidence="2 3" key="1">
    <citation type="submission" date="2019-03" db="EMBL/GenBank/DDBJ databases">
        <title>First draft genome of Liparis tanakae, snailfish: a comprehensive survey of snailfish specific genes.</title>
        <authorList>
            <person name="Kim W."/>
            <person name="Song I."/>
            <person name="Jeong J.-H."/>
            <person name="Kim D."/>
            <person name="Kim S."/>
            <person name="Ryu S."/>
            <person name="Song J.Y."/>
            <person name="Lee S.K."/>
        </authorList>
    </citation>
    <scope>NUCLEOTIDE SEQUENCE [LARGE SCALE GENOMIC DNA]</scope>
    <source>
        <tissue evidence="2">Muscle</tissue>
    </source>
</reference>
<accession>A0A4Z2HJD5</accession>
<sequence length="303" mass="31996">MVFPAGSMRRNRKLSDVTSMSAGRTNATARWSTSRWVAGVRRPGDGELQLLHGAVGVGGLQVFGSDEDAITPATQIHHRAGAPPGAQHTVCVLIGGNSKLSYEVCSARLDVEDSRLFSQLSELKVSSVVPVGRQEVEPVTIRPAARVVSVSQVQPVHVRLGKGQRRRQRDSLQQQLAVARRLRDDVAQVGGGRVGVGEPQLVGGEGFRGAVLQPEARVVVEGRRDAVAVLHGEVEGAAAGRGAVGVGLRSVAVVVGVAHAVGGHVQLCEGGQGDARLLDGVDEAVPRRDRQRVHQLLRTTGRV</sequence>
<organism evidence="2 3">
    <name type="scientific">Liparis tanakae</name>
    <name type="common">Tanaka's snailfish</name>
    <dbReference type="NCBI Taxonomy" id="230148"/>
    <lineage>
        <taxon>Eukaryota</taxon>
        <taxon>Metazoa</taxon>
        <taxon>Chordata</taxon>
        <taxon>Craniata</taxon>
        <taxon>Vertebrata</taxon>
        <taxon>Euteleostomi</taxon>
        <taxon>Actinopterygii</taxon>
        <taxon>Neopterygii</taxon>
        <taxon>Teleostei</taxon>
        <taxon>Neoteleostei</taxon>
        <taxon>Acanthomorphata</taxon>
        <taxon>Eupercaria</taxon>
        <taxon>Perciformes</taxon>
        <taxon>Cottioidei</taxon>
        <taxon>Cottales</taxon>
        <taxon>Liparidae</taxon>
        <taxon>Liparis</taxon>
    </lineage>
</organism>
<name>A0A4Z2HJD5_9TELE</name>
<gene>
    <name evidence="2" type="ORF">EYF80_024004</name>
</gene>
<evidence type="ECO:0000313" key="3">
    <source>
        <dbReference type="Proteomes" id="UP000314294"/>
    </source>
</evidence>